<protein>
    <submittedName>
        <fullName evidence="2">Uncharacterized protein</fullName>
    </submittedName>
</protein>
<dbReference type="AlphaFoldDB" id="A0AA39ZV28"/>
<gene>
    <name evidence="2" type="ORF">B0T21DRAFT_106728</name>
</gene>
<sequence length="260" mass="30749">MDNIIVKHEGRNYLDDDEALEEQLVEVRKQRLNRTLDQRIQHVIPKYKPYRDQLAKGDQRREMNAGVRESIRKERRRLEEEKRRVEEEKRRAEEEMVRIQNWESKVEEDERRLEDDDAQSTRLREVAQREIDLLNERFYNEMVEIATGFGRGGGRAIVDPLNLGLPSRDRLSQRIKYLVDMRYDTSGNTLQNPLDMTADEVGHRGTPPTPEQQARPQLLPTRVWACFEARKNKDHHVTTFLFSRASCFLAHSALPHCEFL</sequence>
<evidence type="ECO:0000313" key="3">
    <source>
        <dbReference type="Proteomes" id="UP001172159"/>
    </source>
</evidence>
<name>A0AA39ZV28_9PEZI</name>
<organism evidence="2 3">
    <name type="scientific">Apiosordaria backusii</name>
    <dbReference type="NCBI Taxonomy" id="314023"/>
    <lineage>
        <taxon>Eukaryota</taxon>
        <taxon>Fungi</taxon>
        <taxon>Dikarya</taxon>
        <taxon>Ascomycota</taxon>
        <taxon>Pezizomycotina</taxon>
        <taxon>Sordariomycetes</taxon>
        <taxon>Sordariomycetidae</taxon>
        <taxon>Sordariales</taxon>
        <taxon>Lasiosphaeriaceae</taxon>
        <taxon>Apiosordaria</taxon>
    </lineage>
</organism>
<evidence type="ECO:0000256" key="1">
    <source>
        <dbReference type="SAM" id="Coils"/>
    </source>
</evidence>
<reference evidence="2" key="1">
    <citation type="submission" date="2023-06" db="EMBL/GenBank/DDBJ databases">
        <title>Genome-scale phylogeny and comparative genomics of the fungal order Sordariales.</title>
        <authorList>
            <consortium name="Lawrence Berkeley National Laboratory"/>
            <person name="Hensen N."/>
            <person name="Bonometti L."/>
            <person name="Westerberg I."/>
            <person name="Brannstrom I.O."/>
            <person name="Guillou S."/>
            <person name="Cros-Aarteil S."/>
            <person name="Calhoun S."/>
            <person name="Haridas S."/>
            <person name="Kuo A."/>
            <person name="Mondo S."/>
            <person name="Pangilinan J."/>
            <person name="Riley R."/>
            <person name="Labutti K."/>
            <person name="Andreopoulos B."/>
            <person name="Lipzen A."/>
            <person name="Chen C."/>
            <person name="Yanf M."/>
            <person name="Daum C."/>
            <person name="Ng V."/>
            <person name="Clum A."/>
            <person name="Steindorff A."/>
            <person name="Ohm R."/>
            <person name="Martin F."/>
            <person name="Silar P."/>
            <person name="Natvig D."/>
            <person name="Lalanne C."/>
            <person name="Gautier V."/>
            <person name="Ament-Velasquez S.L."/>
            <person name="Kruys A."/>
            <person name="Hutchinson M.I."/>
            <person name="Powell A.J."/>
            <person name="Barry K."/>
            <person name="Miller A.N."/>
            <person name="Grigoriev I.V."/>
            <person name="Debuchy R."/>
            <person name="Gladieux P."/>
            <person name="Thoren M.H."/>
            <person name="Johannesson H."/>
        </authorList>
    </citation>
    <scope>NUCLEOTIDE SEQUENCE</scope>
    <source>
        <strain evidence="2">CBS 540.89</strain>
    </source>
</reference>
<feature type="coiled-coil region" evidence="1">
    <location>
        <begin position="64"/>
        <end position="119"/>
    </location>
</feature>
<dbReference type="Proteomes" id="UP001172159">
    <property type="component" value="Unassembled WGS sequence"/>
</dbReference>
<comment type="caution">
    <text evidence="2">The sequence shown here is derived from an EMBL/GenBank/DDBJ whole genome shotgun (WGS) entry which is preliminary data.</text>
</comment>
<evidence type="ECO:0000313" key="2">
    <source>
        <dbReference type="EMBL" id="KAK0704097.1"/>
    </source>
</evidence>
<keyword evidence="1" id="KW-0175">Coiled coil</keyword>
<keyword evidence="3" id="KW-1185">Reference proteome</keyword>
<proteinExistence type="predicted"/>
<dbReference type="EMBL" id="JAUKTV010000022">
    <property type="protein sequence ID" value="KAK0704097.1"/>
    <property type="molecule type" value="Genomic_DNA"/>
</dbReference>
<accession>A0AA39ZV28</accession>